<protein>
    <submittedName>
        <fullName evidence="1">Uncharacterized protein</fullName>
    </submittedName>
</protein>
<dbReference type="EMBL" id="CP042829">
    <property type="protein sequence ID" value="QFG04195.1"/>
    <property type="molecule type" value="Genomic_DNA"/>
</dbReference>
<proteinExistence type="predicted"/>
<organism evidence="1 2">
    <name type="scientific">Tepidiforma bonchosmolovskayae</name>
    <dbReference type="NCBI Taxonomy" id="2601677"/>
    <lineage>
        <taxon>Bacteria</taxon>
        <taxon>Bacillati</taxon>
        <taxon>Chloroflexota</taxon>
        <taxon>Tepidiformia</taxon>
        <taxon>Tepidiformales</taxon>
        <taxon>Tepidiformaceae</taxon>
        <taxon>Tepidiforma</taxon>
    </lineage>
</organism>
<dbReference type="Proteomes" id="UP000326331">
    <property type="component" value="Chromosome"/>
</dbReference>
<reference evidence="1 2" key="2">
    <citation type="submission" date="2019-10" db="EMBL/GenBank/DDBJ databases">
        <title>Thermopilla bonchosmolovskayae gen. nov., sp. nov., a moderately thermophilic Chloroflexi bacterium from a Chukotka hot spring (Arctic, Russia), representing a novel classis Thermopillaia, which include previously uncultivated lineage OLB14.</title>
        <authorList>
            <person name="Kochetkova T.V."/>
            <person name="Zayulina K.S."/>
            <person name="Zhigarkov V.S."/>
            <person name="Minaev N.V."/>
            <person name="Novikov A."/>
            <person name="Toshchakov S.V."/>
            <person name="Elcheninov A.G."/>
            <person name="Kublanov I.V."/>
        </authorList>
    </citation>
    <scope>NUCLEOTIDE SEQUENCE [LARGE SCALE GENOMIC DNA]</scope>
    <source>
        <strain evidence="1 2">3753O</strain>
    </source>
</reference>
<keyword evidence="2" id="KW-1185">Reference proteome</keyword>
<name>A0ABX6C7L2_9CHLR</name>
<evidence type="ECO:0000313" key="1">
    <source>
        <dbReference type="EMBL" id="QFG04195.1"/>
    </source>
</evidence>
<sequence>MPATGRLQGALFTECAEWVWEQLQEEGFQVQGELIELILETERELGIQAQPLDTIAAALAEEFERRGVVARPYGIDARLIRVVLEWEDDFLGFAGIPRAES</sequence>
<reference evidence="1 2" key="1">
    <citation type="submission" date="2019-08" db="EMBL/GenBank/DDBJ databases">
        <authorList>
            <person name="Toschakov S.V."/>
        </authorList>
    </citation>
    <scope>NUCLEOTIDE SEQUENCE [LARGE SCALE GENOMIC DNA]</scope>
    <source>
        <strain evidence="1 2">3753O</strain>
    </source>
</reference>
<accession>A0ABX6C7L2</accession>
<evidence type="ECO:0000313" key="2">
    <source>
        <dbReference type="Proteomes" id="UP000326331"/>
    </source>
</evidence>
<dbReference type="RefSeq" id="WP_158068131.1">
    <property type="nucleotide sequence ID" value="NZ_CP042829.1"/>
</dbReference>
<gene>
    <name evidence="1" type="ORF">Tbon_13240</name>
</gene>